<dbReference type="SUPFAM" id="SSF55781">
    <property type="entry name" value="GAF domain-like"/>
    <property type="match status" value="1"/>
</dbReference>
<evidence type="ECO:0000256" key="3">
    <source>
        <dbReference type="ARBA" id="ARBA00023163"/>
    </source>
</evidence>
<name>A0A917ANF1_9MICC</name>
<dbReference type="SUPFAM" id="SSF46785">
    <property type="entry name" value="Winged helix' DNA-binding domain"/>
    <property type="match status" value="1"/>
</dbReference>
<dbReference type="GO" id="GO:0046278">
    <property type="term" value="P:3,4-dihydroxybenzoate metabolic process"/>
    <property type="evidence" value="ECO:0007669"/>
    <property type="project" value="InterPro"/>
</dbReference>
<dbReference type="PROSITE" id="PS51078">
    <property type="entry name" value="ICLR_ED"/>
    <property type="match status" value="1"/>
</dbReference>
<reference evidence="6" key="2">
    <citation type="submission" date="2020-09" db="EMBL/GenBank/DDBJ databases">
        <authorList>
            <person name="Sun Q."/>
            <person name="Zhou Y."/>
        </authorList>
    </citation>
    <scope>NUCLEOTIDE SEQUENCE</scope>
    <source>
        <strain evidence="6">CGMCC 1.15388</strain>
    </source>
</reference>
<dbReference type="PANTHER" id="PTHR30136">
    <property type="entry name" value="HELIX-TURN-HELIX TRANSCRIPTIONAL REGULATOR, ICLR FAMILY"/>
    <property type="match status" value="1"/>
</dbReference>
<proteinExistence type="predicted"/>
<dbReference type="InterPro" id="IPR036388">
    <property type="entry name" value="WH-like_DNA-bd_sf"/>
</dbReference>
<dbReference type="InterPro" id="IPR029016">
    <property type="entry name" value="GAF-like_dom_sf"/>
</dbReference>
<accession>A0A917ANF1</accession>
<evidence type="ECO:0000256" key="2">
    <source>
        <dbReference type="ARBA" id="ARBA00023125"/>
    </source>
</evidence>
<keyword evidence="7" id="KW-1185">Reference proteome</keyword>
<sequence>MGATSGGGEYVQSLARGLKVIRAFGREPEGGDGQVRAELSLTEVADRAGLSRATARRLLLTLAEMGYLSQRGRGFELTPKVLELGYSYFASADLPQLIQPVIEGVSAQVGESVSASALDGGEIVYIARAHIRRIMRINISAGTRLPAYATSMGRVHLAHLPAEEQRHRLEPPLPALTDHTLTDPEELLRRLELVREQGWSMVEHELELGLRSVAVPVFAPEGHVVAALNVALGMANGLDVVEEDVEGRFVEPLRAAADEIQQVLGQQR</sequence>
<keyword evidence="1" id="KW-0805">Transcription regulation</keyword>
<dbReference type="PROSITE" id="PS51077">
    <property type="entry name" value="HTH_ICLR"/>
    <property type="match status" value="1"/>
</dbReference>
<dbReference type="EMBL" id="BMIS01000002">
    <property type="protein sequence ID" value="GGE63403.1"/>
    <property type="molecule type" value="Genomic_DNA"/>
</dbReference>
<dbReference type="PANTHER" id="PTHR30136:SF34">
    <property type="entry name" value="TRANSCRIPTIONAL REGULATOR"/>
    <property type="match status" value="1"/>
</dbReference>
<dbReference type="Gene3D" id="3.30.450.40">
    <property type="match status" value="1"/>
</dbReference>
<dbReference type="SMART" id="SM00346">
    <property type="entry name" value="HTH_ICLR"/>
    <property type="match status" value="1"/>
</dbReference>
<dbReference type="GO" id="GO:0003677">
    <property type="term" value="F:DNA binding"/>
    <property type="evidence" value="ECO:0007669"/>
    <property type="project" value="UniProtKB-KW"/>
</dbReference>
<dbReference type="InterPro" id="IPR012794">
    <property type="entry name" value="PcaR_PcaU"/>
</dbReference>
<dbReference type="Proteomes" id="UP000633136">
    <property type="component" value="Unassembled WGS sequence"/>
</dbReference>
<dbReference type="InterPro" id="IPR050707">
    <property type="entry name" value="HTH_MetabolicPath_Reg"/>
</dbReference>
<dbReference type="GO" id="GO:0045892">
    <property type="term" value="P:negative regulation of DNA-templated transcription"/>
    <property type="evidence" value="ECO:0007669"/>
    <property type="project" value="TreeGrafter"/>
</dbReference>
<evidence type="ECO:0000313" key="6">
    <source>
        <dbReference type="EMBL" id="GGE63403.1"/>
    </source>
</evidence>
<dbReference type="GO" id="GO:0045893">
    <property type="term" value="P:positive regulation of DNA-templated transcription"/>
    <property type="evidence" value="ECO:0007669"/>
    <property type="project" value="InterPro"/>
</dbReference>
<dbReference type="Pfam" id="PF09339">
    <property type="entry name" value="HTH_IclR"/>
    <property type="match status" value="1"/>
</dbReference>
<feature type="domain" description="HTH iclR-type" evidence="4">
    <location>
        <begin position="11"/>
        <end position="79"/>
    </location>
</feature>
<evidence type="ECO:0000259" key="5">
    <source>
        <dbReference type="PROSITE" id="PS51078"/>
    </source>
</evidence>
<feature type="domain" description="IclR-ED" evidence="5">
    <location>
        <begin position="80"/>
        <end position="266"/>
    </location>
</feature>
<dbReference type="InterPro" id="IPR014757">
    <property type="entry name" value="Tscrpt_reg_IclR_C"/>
</dbReference>
<dbReference type="AlphaFoldDB" id="A0A917ANF1"/>
<dbReference type="GO" id="GO:0003700">
    <property type="term" value="F:DNA-binding transcription factor activity"/>
    <property type="evidence" value="ECO:0007669"/>
    <property type="project" value="TreeGrafter"/>
</dbReference>
<keyword evidence="2" id="KW-0238">DNA-binding</keyword>
<dbReference type="RefSeq" id="WP_229658769.1">
    <property type="nucleotide sequence ID" value="NZ_BMIS01000002.1"/>
</dbReference>
<dbReference type="Gene3D" id="1.10.10.10">
    <property type="entry name" value="Winged helix-like DNA-binding domain superfamily/Winged helix DNA-binding domain"/>
    <property type="match status" value="1"/>
</dbReference>
<dbReference type="NCBIfam" id="TIGR02431">
    <property type="entry name" value="pcaR_pcaU"/>
    <property type="match status" value="1"/>
</dbReference>
<keyword evidence="3" id="KW-0804">Transcription</keyword>
<dbReference type="Pfam" id="PF01614">
    <property type="entry name" value="IclR_C"/>
    <property type="match status" value="1"/>
</dbReference>
<evidence type="ECO:0000313" key="7">
    <source>
        <dbReference type="Proteomes" id="UP000633136"/>
    </source>
</evidence>
<evidence type="ECO:0000259" key="4">
    <source>
        <dbReference type="PROSITE" id="PS51077"/>
    </source>
</evidence>
<organism evidence="6 7">
    <name type="scientific">Nesterenkonia cremea</name>
    <dbReference type="NCBI Taxonomy" id="1882340"/>
    <lineage>
        <taxon>Bacteria</taxon>
        <taxon>Bacillati</taxon>
        <taxon>Actinomycetota</taxon>
        <taxon>Actinomycetes</taxon>
        <taxon>Micrococcales</taxon>
        <taxon>Micrococcaceae</taxon>
        <taxon>Nesterenkonia</taxon>
    </lineage>
</organism>
<reference evidence="6" key="1">
    <citation type="journal article" date="2014" name="Int. J. Syst. Evol. Microbiol.">
        <title>Complete genome sequence of Corynebacterium casei LMG S-19264T (=DSM 44701T), isolated from a smear-ripened cheese.</title>
        <authorList>
            <consortium name="US DOE Joint Genome Institute (JGI-PGF)"/>
            <person name="Walter F."/>
            <person name="Albersmeier A."/>
            <person name="Kalinowski J."/>
            <person name="Ruckert C."/>
        </authorList>
    </citation>
    <scope>NUCLEOTIDE SEQUENCE</scope>
    <source>
        <strain evidence="6">CGMCC 1.15388</strain>
    </source>
</reference>
<dbReference type="InterPro" id="IPR005471">
    <property type="entry name" value="Tscrpt_reg_IclR_N"/>
</dbReference>
<dbReference type="InterPro" id="IPR036390">
    <property type="entry name" value="WH_DNA-bd_sf"/>
</dbReference>
<evidence type="ECO:0000256" key="1">
    <source>
        <dbReference type="ARBA" id="ARBA00023015"/>
    </source>
</evidence>
<comment type="caution">
    <text evidence="6">The sequence shown here is derived from an EMBL/GenBank/DDBJ whole genome shotgun (WGS) entry which is preliminary data.</text>
</comment>
<gene>
    <name evidence="6" type="ORF">GCM10011401_08130</name>
</gene>
<protein>
    <submittedName>
        <fullName evidence="6">Transcriptional regulator</fullName>
    </submittedName>
</protein>